<reference evidence="2" key="1">
    <citation type="submission" date="2020-02" db="EMBL/GenBank/DDBJ databases">
        <authorList>
            <person name="Meier V. D."/>
        </authorList>
    </citation>
    <scope>NUCLEOTIDE SEQUENCE</scope>
    <source>
        <strain evidence="2">AVDCRST_MAG88</strain>
    </source>
</reference>
<gene>
    <name evidence="2" type="ORF">AVDCRST_MAG88-1994</name>
</gene>
<feature type="non-terminal residue" evidence="2">
    <location>
        <position position="142"/>
    </location>
</feature>
<evidence type="ECO:0000256" key="1">
    <source>
        <dbReference type="SAM" id="MobiDB-lite"/>
    </source>
</evidence>
<sequence length="142" mass="14718">GGRQAAAHRRAQRGPGGRIPGGDHVCPVRRLGQGSLSAATVTVLLRRGHRRAGARAVPGPQNRRPRRAAGGAAEAGAADRGRSADAAERPGRRDADDRGLQGAGAAGRGVRRHRPRLAAGGANYRRDQPPGGSRHDPHGLEL</sequence>
<dbReference type="AlphaFoldDB" id="A0A6J4V4I5"/>
<feature type="region of interest" description="Disordered" evidence="1">
    <location>
        <begin position="1"/>
        <end position="34"/>
    </location>
</feature>
<evidence type="ECO:0000313" key="2">
    <source>
        <dbReference type="EMBL" id="CAA9567090.1"/>
    </source>
</evidence>
<organism evidence="2">
    <name type="scientific">uncultured Thermomicrobiales bacterium</name>
    <dbReference type="NCBI Taxonomy" id="1645740"/>
    <lineage>
        <taxon>Bacteria</taxon>
        <taxon>Pseudomonadati</taxon>
        <taxon>Thermomicrobiota</taxon>
        <taxon>Thermomicrobia</taxon>
        <taxon>Thermomicrobiales</taxon>
        <taxon>environmental samples</taxon>
    </lineage>
</organism>
<name>A0A6J4V4I5_9BACT</name>
<protein>
    <submittedName>
        <fullName evidence="2">Ferritin Dps family protein</fullName>
    </submittedName>
</protein>
<proteinExistence type="predicted"/>
<feature type="region of interest" description="Disordered" evidence="1">
    <location>
        <begin position="46"/>
        <end position="142"/>
    </location>
</feature>
<feature type="compositionally biased region" description="Basic and acidic residues" evidence="1">
    <location>
        <begin position="124"/>
        <end position="142"/>
    </location>
</feature>
<feature type="compositionally biased region" description="Basic residues" evidence="1">
    <location>
        <begin position="1"/>
        <end position="12"/>
    </location>
</feature>
<feature type="non-terminal residue" evidence="2">
    <location>
        <position position="1"/>
    </location>
</feature>
<feature type="compositionally biased region" description="Basic and acidic residues" evidence="1">
    <location>
        <begin position="77"/>
        <end position="99"/>
    </location>
</feature>
<accession>A0A6J4V4I5</accession>
<dbReference type="EMBL" id="CADCWM010000533">
    <property type="protein sequence ID" value="CAA9567090.1"/>
    <property type="molecule type" value="Genomic_DNA"/>
</dbReference>